<evidence type="ECO:0000313" key="2">
    <source>
        <dbReference type="EMBL" id="EKN63576.1"/>
    </source>
</evidence>
<accession>K6DS28</accession>
<evidence type="ECO:0000256" key="1">
    <source>
        <dbReference type="SAM" id="SignalP"/>
    </source>
</evidence>
<comment type="caution">
    <text evidence="2">The sequence shown here is derived from an EMBL/GenBank/DDBJ whole genome shotgun (WGS) entry which is preliminary data.</text>
</comment>
<dbReference type="Proteomes" id="UP000006315">
    <property type="component" value="Unassembled WGS sequence"/>
</dbReference>
<dbReference type="AlphaFoldDB" id="K6DS28"/>
<feature type="signal peptide" evidence="1">
    <location>
        <begin position="1"/>
        <end position="26"/>
    </location>
</feature>
<keyword evidence="1" id="KW-0732">Signal</keyword>
<evidence type="ECO:0000313" key="3">
    <source>
        <dbReference type="Proteomes" id="UP000006315"/>
    </source>
</evidence>
<dbReference type="PATRIC" id="fig|1131731.3.peg.3358"/>
<dbReference type="EMBL" id="AJLR01000142">
    <property type="protein sequence ID" value="EKN63576.1"/>
    <property type="molecule type" value="Genomic_DNA"/>
</dbReference>
<gene>
    <name evidence="2" type="ORF">BAZO_16459</name>
</gene>
<name>K6DS28_SCHAZ</name>
<sequence>MKKYLMSIIVVLSTFLLIFSSSTSYAKENTPKNLKESKIEKLKLPPDYLEQLDPIILEDILNNENLVEFDSSTTYVWSEEKQELIPELTISKDGTEYFNDKDKVDGGVFKPFATIPTDKFSITVDVYSLVSSDTRKRKQVYSRYEWYSAPAWLLYDPFGVAWSDKWQATDNTSRKVDYYKSPSATSWTVHEDTKALAYSGANGVGWDANLYGWAVHDYTQLRGYGSISIETKSTSNPTGTDQIHTNYAHKKGSGTLGLSFAGISVTVTGNADHDTRGNYKTFSY</sequence>
<protein>
    <submittedName>
        <fullName evidence="2">Uncharacterized protein</fullName>
    </submittedName>
</protein>
<feature type="chain" id="PRO_5003894055" evidence="1">
    <location>
        <begin position="27"/>
        <end position="284"/>
    </location>
</feature>
<organism evidence="2 3">
    <name type="scientific">Schinkia azotoformans LMG 9581</name>
    <dbReference type="NCBI Taxonomy" id="1131731"/>
    <lineage>
        <taxon>Bacteria</taxon>
        <taxon>Bacillati</taxon>
        <taxon>Bacillota</taxon>
        <taxon>Bacilli</taxon>
        <taxon>Bacillales</taxon>
        <taxon>Bacillaceae</taxon>
        <taxon>Calidifontibacillus/Schinkia group</taxon>
        <taxon>Schinkia</taxon>
    </lineage>
</organism>
<reference evidence="2 3" key="1">
    <citation type="journal article" date="2012" name="Front. Microbiol.">
        <title>Redundancy and modularity in membrane-associated dissimilatory nitrate reduction in Bacillus.</title>
        <authorList>
            <person name="Heylen K."/>
            <person name="Keltjens J."/>
        </authorList>
    </citation>
    <scope>NUCLEOTIDE SEQUENCE [LARGE SCALE GENOMIC DNA]</scope>
    <source>
        <strain evidence="2 3">LMG 9581</strain>
    </source>
</reference>
<dbReference type="RefSeq" id="WP_003332758.1">
    <property type="nucleotide sequence ID" value="NZ_AJLR01000142.1"/>
</dbReference>
<keyword evidence="3" id="KW-1185">Reference proteome</keyword>
<proteinExistence type="predicted"/>